<dbReference type="CDD" id="cd16018">
    <property type="entry name" value="Enpp"/>
    <property type="match status" value="1"/>
</dbReference>
<accession>A0A2H1FFB3</accession>
<dbReference type="PANTHER" id="PTHR10151">
    <property type="entry name" value="ECTONUCLEOTIDE PYROPHOSPHATASE/PHOSPHODIESTERASE"/>
    <property type="match status" value="1"/>
</dbReference>
<proteinExistence type="predicted"/>
<dbReference type="InterPro" id="IPR002591">
    <property type="entry name" value="Phosphodiest/P_Trfase"/>
</dbReference>
<protein>
    <submittedName>
        <fullName evidence="1">Type I phosphodiesterase/nucleotide pyrophosphatase</fullName>
    </submittedName>
</protein>
<dbReference type="Proteomes" id="UP000230607">
    <property type="component" value="Chromosome 1"/>
</dbReference>
<dbReference type="EMBL" id="LT841358">
    <property type="protein sequence ID" value="SMH71432.1"/>
    <property type="molecule type" value="Genomic_DNA"/>
</dbReference>
<organism evidence="1 2">
    <name type="scientific">Candidatus Nitrosotalea okcheonensis</name>
    <dbReference type="NCBI Taxonomy" id="1903276"/>
    <lineage>
        <taxon>Archaea</taxon>
        <taxon>Nitrososphaerota</taxon>
        <taxon>Nitrososphaeria</taxon>
        <taxon>Nitrosotaleales</taxon>
        <taxon>Nitrosotaleaceae</taxon>
        <taxon>Nitrosotalea</taxon>
    </lineage>
</organism>
<dbReference type="Pfam" id="PF01663">
    <property type="entry name" value="Phosphodiest"/>
    <property type="match status" value="1"/>
</dbReference>
<dbReference type="SUPFAM" id="SSF53649">
    <property type="entry name" value="Alkaline phosphatase-like"/>
    <property type="match status" value="1"/>
</dbReference>
<gene>
    <name evidence="1" type="ORF">NCS_11239</name>
</gene>
<evidence type="ECO:0000313" key="1">
    <source>
        <dbReference type="EMBL" id="SMH71432.1"/>
    </source>
</evidence>
<dbReference type="AlphaFoldDB" id="A0A2H1FFB3"/>
<name>A0A2H1FFB3_9ARCH</name>
<dbReference type="InterPro" id="IPR017850">
    <property type="entry name" value="Alkaline_phosphatase_core_sf"/>
</dbReference>
<keyword evidence="2" id="KW-1185">Reference proteome</keyword>
<evidence type="ECO:0000313" key="2">
    <source>
        <dbReference type="Proteomes" id="UP000230607"/>
    </source>
</evidence>
<dbReference type="PANTHER" id="PTHR10151:SF120">
    <property type="entry name" value="BIS(5'-ADENOSYL)-TRIPHOSPHATASE"/>
    <property type="match status" value="1"/>
</dbReference>
<dbReference type="GO" id="GO:0016787">
    <property type="term" value="F:hydrolase activity"/>
    <property type="evidence" value="ECO:0007669"/>
    <property type="project" value="UniProtKB-ARBA"/>
</dbReference>
<dbReference type="Gene3D" id="3.40.720.10">
    <property type="entry name" value="Alkaline Phosphatase, subunit A"/>
    <property type="match status" value="1"/>
</dbReference>
<sequence length="437" mass="49370">MEHRHLNSDLTPNISTLAQKGESAKMEPVFPSVTCTVQASILSGLYPSEHGIIANGLYDRDSHTVSFWEQPSALVQRERLWDILKSKSSNLPSSVKTAVLFWQNTMFANSDIIITPRPLHMGDGSMIQWCYSKPIEYYESVAKSIGEFNLATYWGPMASHRSSEWIGKAAEYTLEKSRPNLMFVYIPHVDYSAQRFGTNSSQVHDDLKKADSIVGNIVEKATKLGMADTTEFIIISEYAFNDVSGAIPLNVKLREAGLLDIRTIGEKEYIDFELSRAFAMVDHQVAHIYVKDDFIDKTYKVLKNIPGVEKILTKKEQKELKIDNQRSGELIAISTKDKWFSYYWWYDIQKAPPFAGTVDIHRKPGYDPLELFFDREKNSIPFDTNLIKGSHGTPANLETGDGLACYVSNHKSGLTKNSSIVKCVDIASHILNNWQIP</sequence>
<reference evidence="2" key="1">
    <citation type="submission" date="2017-03" db="EMBL/GenBank/DDBJ databases">
        <authorList>
            <person name="Herbold C."/>
        </authorList>
    </citation>
    <scope>NUCLEOTIDE SEQUENCE [LARGE SCALE GENOMIC DNA]</scope>
</reference>